<keyword evidence="5" id="KW-0777">Teichoic acid biosynthesis</keyword>
<organism evidence="7 8">
    <name type="scientific">Candidatus Vagococcus giribetii</name>
    <dbReference type="NCBI Taxonomy" id="2230876"/>
    <lineage>
        <taxon>Bacteria</taxon>
        <taxon>Bacillati</taxon>
        <taxon>Bacillota</taxon>
        <taxon>Bacilli</taxon>
        <taxon>Lactobacillales</taxon>
        <taxon>Enterococcaceae</taxon>
        <taxon>Vagococcus</taxon>
    </lineage>
</organism>
<comment type="caution">
    <text evidence="7">The sequence shown here is derived from an EMBL/GenBank/DDBJ whole genome shotgun (WGS) entry which is preliminary data.</text>
</comment>
<comment type="subcellular location">
    <subcellularLocation>
        <location evidence="1">Cell membrane</location>
        <topology evidence="1">Peripheral membrane protein</topology>
    </subcellularLocation>
</comment>
<accession>A0ABS3HR98</accession>
<sequence>MKQKLKKIKNSLFKRFKKSKYYFPILKKMYTVMRIVLPIDKNLIVFESNVGKSIGDSPKAIYDKLQELDLPYKYVWIYNGSDPIFNNNTKTVIRLGFKYYYYLAKAGYWVNNQNFPTYLVKRKKTVYLQTWHGTPLKKMQNDLDIIIGRDATYLERVNFAVSQWDYLISPSKYATEHFKTAFNYHKEVLEVGYPRNDIFYQEESILEFTKNKVRKSLGLEGEFRKIILYAPTFRDDSLSKFNLELNFDQFTEELADEYLLLVRGHMATGQKIQIPKKFEGDILNVSSYPNIQELYLISDLCVTDYSSVMFDFANTKRPVLFFTYDLDHYKDNLRGFYMDFMEEAPGTLAKTTEELIEAIKKLENKPLSDKYQRFFDKYCYLEDGRAAERVIEKVFVPDLAKVKRLVKPNDIQEEANVNIDMSVINDSFSIDIDKSNKLILCNDTLSISLPNTGSSYVLSENELNNIFSEDQGQAVFMMEGQKDFNVDKFLSESILSLSLKNDVYYLSVNQKNRLVVDKNQSPNLTGYYLKHRVLKNEITDGYIIFNFEAITLQSKKICINQVLWDKQSRILKKEMLEEVLTEEISSGVYKHTGQAIFDRGDLLNLSEETEICEEEILELCFGIEIIEKNSQQIIICDQFWLDKENTYSEKIDLNNLYCLSLFSPDELGKAILKLSFVSKSFYNNQIINNSVNLSSYLSDVSEIDEVQTFFYKMNYLGLAKLKPNIISAIVKNDKFVLKKPLVLGSLYLKNKDLEKEILVNEVGDYEISKKDINSVIGMSNSISLVDSNRQPISVDFYNQLSGENRLELSGLKNSYYLYKGIANNLRISKNVLPSYKSYYINHSTEKITSDGTFFSIELTVRTQFYALESVLGRVKLRGTKVFSEVNGEVISTKHQVNGYVINKVRLIFSAENIFSVARNVESRLYNYDIFDFMFSFTYQNQSVDPFVLYLKFGDIVEETLHLHSDNMFLFFYPTLSGNLSAKMTLISEEVYEYYIKQIDRHSNFPGNKKLVVLVTEYPHKAQDTGLAYFKYLVDNHSNKLDVYYLISTITKDIDNLEGYMDNVVYYKSKEHIDVFLNADILASSHGTNYACPVVDKVSKVILQEKFKVFLQHGILGVRDMTHLYGKNEDNPFTNLFVTSSERERKMIIEEFGYKSNEVVLSGLPRFDRLFENLNKNKSKLDTVIIMPSWREGLDNKTLDEFKQSLFFKSFNELLTSEELKNLAEKNKIAFKFYLHTNFQKYTSCFTSDFIEILTEGKQTVQDLLIESDCLITDYSSVGLDFALMEKPIIYYQFDSEIKNSRNVLNHHFFPGEIKRTVHDIVTEFEYLVKHPKMREQHLSKLDDLYLYRDTHANDRIYEAMIREYKNYK</sequence>
<protein>
    <submittedName>
        <fullName evidence="7">CDP-glycerol glycerophosphotransferase family protein</fullName>
    </submittedName>
</protein>
<keyword evidence="4" id="KW-0808">Transferase</keyword>
<comment type="similarity">
    <text evidence="2">Belongs to the CDP-glycerol glycerophosphotransferase family.</text>
</comment>
<dbReference type="Gene3D" id="3.40.50.12580">
    <property type="match status" value="2"/>
</dbReference>
<keyword evidence="6" id="KW-0472">Membrane</keyword>
<evidence type="ECO:0000256" key="5">
    <source>
        <dbReference type="ARBA" id="ARBA00022944"/>
    </source>
</evidence>
<dbReference type="InterPro" id="IPR007554">
    <property type="entry name" value="Glycerophosphate_synth"/>
</dbReference>
<evidence type="ECO:0000256" key="4">
    <source>
        <dbReference type="ARBA" id="ARBA00022679"/>
    </source>
</evidence>
<dbReference type="PANTHER" id="PTHR37316">
    <property type="entry name" value="TEICHOIC ACID GLYCEROL-PHOSPHATE PRIMASE"/>
    <property type="match status" value="1"/>
</dbReference>
<dbReference type="RefSeq" id="WP_206964652.1">
    <property type="nucleotide sequence ID" value="NZ_JAFLVX010000007.1"/>
</dbReference>
<name>A0ABS3HR98_9ENTE</name>
<evidence type="ECO:0000256" key="1">
    <source>
        <dbReference type="ARBA" id="ARBA00004202"/>
    </source>
</evidence>
<dbReference type="Gene3D" id="3.40.50.11820">
    <property type="match status" value="1"/>
</dbReference>
<dbReference type="Proteomes" id="UP000664857">
    <property type="component" value="Unassembled WGS sequence"/>
</dbReference>
<dbReference type="InterPro" id="IPR043149">
    <property type="entry name" value="TagF_N"/>
</dbReference>
<keyword evidence="3" id="KW-1003">Cell membrane</keyword>
<dbReference type="InterPro" id="IPR051612">
    <property type="entry name" value="Teichoic_Acid_Biosynth"/>
</dbReference>
<evidence type="ECO:0000256" key="6">
    <source>
        <dbReference type="ARBA" id="ARBA00023136"/>
    </source>
</evidence>
<dbReference type="SUPFAM" id="SSF53756">
    <property type="entry name" value="UDP-Glycosyltransferase/glycogen phosphorylase"/>
    <property type="match status" value="2"/>
</dbReference>
<evidence type="ECO:0000256" key="3">
    <source>
        <dbReference type="ARBA" id="ARBA00022475"/>
    </source>
</evidence>
<evidence type="ECO:0000313" key="8">
    <source>
        <dbReference type="Proteomes" id="UP000664857"/>
    </source>
</evidence>
<dbReference type="EMBL" id="JAFLVX010000007">
    <property type="protein sequence ID" value="MBO0475850.1"/>
    <property type="molecule type" value="Genomic_DNA"/>
</dbReference>
<proteinExistence type="inferred from homology"/>
<reference evidence="7 8" key="1">
    <citation type="submission" date="2021-03" db="EMBL/GenBank/DDBJ databases">
        <title>Enterococcal diversity collection.</title>
        <authorList>
            <person name="Gilmore M.S."/>
            <person name="Schwartzman J."/>
            <person name="Van Tyne D."/>
            <person name="Martin M."/>
            <person name="Earl A.M."/>
            <person name="Manson A.L."/>
            <person name="Straub T."/>
            <person name="Salamzade R."/>
            <person name="Saavedra J."/>
            <person name="Lebreton F."/>
            <person name="Prichula J."/>
            <person name="Schaufler K."/>
            <person name="Gaca A."/>
            <person name="Sgardioli B."/>
            <person name="Wagenaar J."/>
            <person name="Strong T."/>
        </authorList>
    </citation>
    <scope>NUCLEOTIDE SEQUENCE [LARGE SCALE GENOMIC DNA]</scope>
    <source>
        <strain evidence="7 8">DIV0080</strain>
    </source>
</reference>
<dbReference type="PANTHER" id="PTHR37316:SF3">
    <property type="entry name" value="TEICHOIC ACID GLYCEROL-PHOSPHATE TRANSFERASE"/>
    <property type="match status" value="1"/>
</dbReference>
<evidence type="ECO:0000256" key="2">
    <source>
        <dbReference type="ARBA" id="ARBA00010488"/>
    </source>
</evidence>
<keyword evidence="8" id="KW-1185">Reference proteome</keyword>
<evidence type="ECO:0000313" key="7">
    <source>
        <dbReference type="EMBL" id="MBO0475850.1"/>
    </source>
</evidence>
<dbReference type="Pfam" id="PF04464">
    <property type="entry name" value="Glyphos_transf"/>
    <property type="match status" value="2"/>
</dbReference>
<dbReference type="InterPro" id="IPR043148">
    <property type="entry name" value="TagF_C"/>
</dbReference>
<gene>
    <name evidence="7" type="ORF">DOK76_02130</name>
</gene>